<evidence type="ECO:0000259" key="6">
    <source>
        <dbReference type="Pfam" id="PF05175"/>
    </source>
</evidence>
<proteinExistence type="predicted"/>
<reference evidence="7 8" key="1">
    <citation type="submission" date="2016-10" db="EMBL/GenBank/DDBJ databases">
        <authorList>
            <person name="de Groot N.N."/>
        </authorList>
    </citation>
    <scope>NUCLEOTIDE SEQUENCE [LARGE SCALE GENOMIC DNA]</scope>
    <source>
        <strain evidence="7 8">CGMCC 4.1859</strain>
    </source>
</reference>
<dbReference type="Proteomes" id="UP000198614">
    <property type="component" value="Unassembled WGS sequence"/>
</dbReference>
<dbReference type="PANTHER" id="PTHR18895:SF74">
    <property type="entry name" value="MTRF1L RELEASE FACTOR GLUTAMINE METHYLTRANSFERASE"/>
    <property type="match status" value="1"/>
</dbReference>
<dbReference type="EC" id="2.1.1.297" evidence="1"/>
<dbReference type="InterPro" id="IPR004556">
    <property type="entry name" value="HemK-like"/>
</dbReference>
<dbReference type="PANTHER" id="PTHR18895">
    <property type="entry name" value="HEMK METHYLTRANSFERASE"/>
    <property type="match status" value="1"/>
</dbReference>
<keyword evidence="3 7" id="KW-0808">Transferase</keyword>
<protein>
    <recommendedName>
        <fullName evidence="1">peptide chain release factor N(5)-glutamine methyltransferase</fullName>
        <ecNumber evidence="1">2.1.1.297</ecNumber>
    </recommendedName>
</protein>
<dbReference type="InterPro" id="IPR007848">
    <property type="entry name" value="Small_mtfrase_dom"/>
</dbReference>
<organism evidence="7 8">
    <name type="scientific">Streptomyces griseoaurantiacus</name>
    <dbReference type="NCBI Taxonomy" id="68213"/>
    <lineage>
        <taxon>Bacteria</taxon>
        <taxon>Bacillati</taxon>
        <taxon>Actinomycetota</taxon>
        <taxon>Actinomycetes</taxon>
        <taxon>Kitasatosporales</taxon>
        <taxon>Streptomycetaceae</taxon>
        <taxon>Streptomyces</taxon>
        <taxon>Streptomyces aurantiacus group</taxon>
    </lineage>
</organism>
<accession>A0A1G7DKB5</accession>
<keyword evidence="2 7" id="KW-0489">Methyltransferase</keyword>
<name>A0A1G7DKB5_9ACTN</name>
<evidence type="ECO:0000313" key="8">
    <source>
        <dbReference type="Proteomes" id="UP000198614"/>
    </source>
</evidence>
<sequence length="273" mass="28374">MPSPVPSVPPQLPVPSVPPVRSSVVAALRAAGCVFAEDEAELIFAAARTASEITAMVDRRVAGEPLEIVVGRAEFHGLLITVEPGVFVPRRRTEFLVDQALALTPDAGLVVDLCCGSGAVGAALAASPAAPRLHASDIDPVAVRCARRNLAPYEGHVHEGDLYAALPDALRGRIDVLTANVPYVPSDEVRLLPAEAREHEPPAALDGGTDGLDLLRRVAAGAPSWLAPGGALLVETSERQAPAALAAFTGAGLDARLAHEEEYGTTVVIGLRR</sequence>
<comment type="catalytic activity">
    <reaction evidence="5">
        <text>L-glutaminyl-[peptide chain release factor] + S-adenosyl-L-methionine = N(5)-methyl-L-glutaminyl-[peptide chain release factor] + S-adenosyl-L-homocysteine + H(+)</text>
        <dbReference type="Rhea" id="RHEA:42896"/>
        <dbReference type="Rhea" id="RHEA-COMP:10271"/>
        <dbReference type="Rhea" id="RHEA-COMP:10272"/>
        <dbReference type="ChEBI" id="CHEBI:15378"/>
        <dbReference type="ChEBI" id="CHEBI:30011"/>
        <dbReference type="ChEBI" id="CHEBI:57856"/>
        <dbReference type="ChEBI" id="CHEBI:59789"/>
        <dbReference type="ChEBI" id="CHEBI:61891"/>
        <dbReference type="EC" id="2.1.1.297"/>
    </reaction>
</comment>
<dbReference type="NCBIfam" id="TIGR00536">
    <property type="entry name" value="hemK_fam"/>
    <property type="match status" value="1"/>
</dbReference>
<evidence type="ECO:0000256" key="1">
    <source>
        <dbReference type="ARBA" id="ARBA00012771"/>
    </source>
</evidence>
<evidence type="ECO:0000313" key="7">
    <source>
        <dbReference type="EMBL" id="SDE51205.1"/>
    </source>
</evidence>
<dbReference type="InterPro" id="IPR022446">
    <property type="entry name" value="MeTrfrase_put"/>
</dbReference>
<dbReference type="SUPFAM" id="SSF53335">
    <property type="entry name" value="S-adenosyl-L-methionine-dependent methyltransferases"/>
    <property type="match status" value="1"/>
</dbReference>
<evidence type="ECO:0000256" key="4">
    <source>
        <dbReference type="ARBA" id="ARBA00022691"/>
    </source>
</evidence>
<dbReference type="EMBL" id="FNAX01000002">
    <property type="protein sequence ID" value="SDE51205.1"/>
    <property type="molecule type" value="Genomic_DNA"/>
</dbReference>
<keyword evidence="4" id="KW-0949">S-adenosyl-L-methionine</keyword>
<dbReference type="GO" id="GO:0032259">
    <property type="term" value="P:methylation"/>
    <property type="evidence" value="ECO:0007669"/>
    <property type="project" value="UniProtKB-KW"/>
</dbReference>
<dbReference type="InterPro" id="IPR029063">
    <property type="entry name" value="SAM-dependent_MTases_sf"/>
</dbReference>
<dbReference type="InterPro" id="IPR050320">
    <property type="entry name" value="N5-glutamine_MTase"/>
</dbReference>
<feature type="domain" description="Methyltransferase small" evidence="6">
    <location>
        <begin position="83"/>
        <end position="184"/>
    </location>
</feature>
<dbReference type="AlphaFoldDB" id="A0A1G7DKB5"/>
<dbReference type="CDD" id="cd02440">
    <property type="entry name" value="AdoMet_MTases"/>
    <property type="match status" value="1"/>
</dbReference>
<evidence type="ECO:0000256" key="5">
    <source>
        <dbReference type="ARBA" id="ARBA00048391"/>
    </source>
</evidence>
<evidence type="ECO:0000256" key="2">
    <source>
        <dbReference type="ARBA" id="ARBA00022603"/>
    </source>
</evidence>
<dbReference type="NCBIfam" id="TIGR03704">
    <property type="entry name" value="PrmC_rel_meth"/>
    <property type="match status" value="1"/>
</dbReference>
<dbReference type="Pfam" id="PF05175">
    <property type="entry name" value="MTS"/>
    <property type="match status" value="1"/>
</dbReference>
<dbReference type="GO" id="GO:0102559">
    <property type="term" value="F:peptide chain release factor N(5)-glutamine methyltransferase activity"/>
    <property type="evidence" value="ECO:0007669"/>
    <property type="project" value="UniProtKB-EC"/>
</dbReference>
<evidence type="ECO:0000256" key="3">
    <source>
        <dbReference type="ARBA" id="ARBA00022679"/>
    </source>
</evidence>
<gene>
    <name evidence="7" type="ORF">SAMN05216260_102201</name>
</gene>
<dbReference type="Gene3D" id="3.40.50.150">
    <property type="entry name" value="Vaccinia Virus protein VP39"/>
    <property type="match status" value="1"/>
</dbReference>